<protein>
    <submittedName>
        <fullName evidence="1">Structural maintenance of chromosomes flexible hinge domain-containing protein GMI1</fullName>
    </submittedName>
</protein>
<evidence type="ECO:0000313" key="2">
    <source>
        <dbReference type="Proteomes" id="UP000634136"/>
    </source>
</evidence>
<proteinExistence type="predicted"/>
<dbReference type="AlphaFoldDB" id="A0A834U2K4"/>
<dbReference type="OrthoDB" id="10036779at2759"/>
<comment type="caution">
    <text evidence="1">The sequence shown here is derived from an EMBL/GenBank/DDBJ whole genome shotgun (WGS) entry which is preliminary data.</text>
</comment>
<gene>
    <name evidence="1" type="ORF">G2W53_013583</name>
</gene>
<name>A0A834U2K4_9FABA</name>
<reference evidence="1" key="1">
    <citation type="submission" date="2020-09" db="EMBL/GenBank/DDBJ databases">
        <title>Genome-Enabled Discovery of Anthraquinone Biosynthesis in Senna tora.</title>
        <authorList>
            <person name="Kang S.-H."/>
            <person name="Pandey R.P."/>
            <person name="Lee C.-M."/>
            <person name="Sim J.-S."/>
            <person name="Jeong J.-T."/>
            <person name="Choi B.-S."/>
            <person name="Jung M."/>
            <person name="Ginzburg D."/>
            <person name="Zhao K."/>
            <person name="Won S.Y."/>
            <person name="Oh T.-J."/>
            <person name="Yu Y."/>
            <person name="Kim N.-H."/>
            <person name="Lee O.R."/>
            <person name="Lee T.-H."/>
            <person name="Bashyal P."/>
            <person name="Kim T.-S."/>
            <person name="Lee W.-H."/>
            <person name="Kawkins C."/>
            <person name="Kim C.-K."/>
            <person name="Kim J.S."/>
            <person name="Ahn B.O."/>
            <person name="Rhee S.Y."/>
            <person name="Sohng J.K."/>
        </authorList>
    </citation>
    <scope>NUCLEOTIDE SEQUENCE</scope>
    <source>
        <tissue evidence="1">Leaf</tissue>
    </source>
</reference>
<dbReference type="Proteomes" id="UP000634136">
    <property type="component" value="Unassembled WGS sequence"/>
</dbReference>
<organism evidence="1 2">
    <name type="scientific">Senna tora</name>
    <dbReference type="NCBI Taxonomy" id="362788"/>
    <lineage>
        <taxon>Eukaryota</taxon>
        <taxon>Viridiplantae</taxon>
        <taxon>Streptophyta</taxon>
        <taxon>Embryophyta</taxon>
        <taxon>Tracheophyta</taxon>
        <taxon>Spermatophyta</taxon>
        <taxon>Magnoliopsida</taxon>
        <taxon>eudicotyledons</taxon>
        <taxon>Gunneridae</taxon>
        <taxon>Pentapetalae</taxon>
        <taxon>rosids</taxon>
        <taxon>fabids</taxon>
        <taxon>Fabales</taxon>
        <taxon>Fabaceae</taxon>
        <taxon>Caesalpinioideae</taxon>
        <taxon>Cassia clade</taxon>
        <taxon>Senna</taxon>
    </lineage>
</organism>
<sequence length="101" mass="11303">MEQFPYHYHLNEGKKILFPNETSVELTLRYPDSEMPLVSSVVAKTFENMSDLTLDADVLLELPKEHSFETALADLINGGIPLRALCSYGIVGCPYELCAHT</sequence>
<evidence type="ECO:0000313" key="1">
    <source>
        <dbReference type="EMBL" id="KAF7831250.1"/>
    </source>
</evidence>
<keyword evidence="2" id="KW-1185">Reference proteome</keyword>
<dbReference type="EMBL" id="JAAIUW010000005">
    <property type="protein sequence ID" value="KAF7831250.1"/>
    <property type="molecule type" value="Genomic_DNA"/>
</dbReference>
<accession>A0A834U2K4</accession>